<name>A0ABR3JVZ5_9AGAR</name>
<organism evidence="3 4">
    <name type="scientific">Hohenbuehelia grisea</name>
    <dbReference type="NCBI Taxonomy" id="104357"/>
    <lineage>
        <taxon>Eukaryota</taxon>
        <taxon>Fungi</taxon>
        <taxon>Dikarya</taxon>
        <taxon>Basidiomycota</taxon>
        <taxon>Agaricomycotina</taxon>
        <taxon>Agaricomycetes</taxon>
        <taxon>Agaricomycetidae</taxon>
        <taxon>Agaricales</taxon>
        <taxon>Pleurotineae</taxon>
        <taxon>Pleurotaceae</taxon>
        <taxon>Hohenbuehelia</taxon>
    </lineage>
</organism>
<accession>A0ABR3JVZ5</accession>
<dbReference type="SUPFAM" id="SSF53474">
    <property type="entry name" value="alpha/beta-Hydrolases"/>
    <property type="match status" value="1"/>
</dbReference>
<keyword evidence="1" id="KW-0732">Signal</keyword>
<keyword evidence="4" id="KW-1185">Reference proteome</keyword>
<dbReference type="Gene3D" id="3.40.50.1820">
    <property type="entry name" value="alpha/beta hydrolase"/>
    <property type="match status" value="1"/>
</dbReference>
<evidence type="ECO:0000313" key="3">
    <source>
        <dbReference type="EMBL" id="KAL0960080.1"/>
    </source>
</evidence>
<dbReference type="PANTHER" id="PTHR43798">
    <property type="entry name" value="MONOACYLGLYCEROL LIPASE"/>
    <property type="match status" value="1"/>
</dbReference>
<evidence type="ECO:0000313" key="4">
    <source>
        <dbReference type="Proteomes" id="UP001556367"/>
    </source>
</evidence>
<dbReference type="EMBL" id="JASNQZ010000002">
    <property type="protein sequence ID" value="KAL0960080.1"/>
    <property type="molecule type" value="Genomic_DNA"/>
</dbReference>
<evidence type="ECO:0000259" key="2">
    <source>
        <dbReference type="Pfam" id="PF00561"/>
    </source>
</evidence>
<dbReference type="InterPro" id="IPR050266">
    <property type="entry name" value="AB_hydrolase_sf"/>
</dbReference>
<dbReference type="InterPro" id="IPR000073">
    <property type="entry name" value="AB_hydrolase_1"/>
</dbReference>
<reference evidence="4" key="1">
    <citation type="submission" date="2024-06" db="EMBL/GenBank/DDBJ databases">
        <title>Multi-omics analyses provide insights into the biosynthesis of the anticancer antibiotic pleurotin in Hohenbuehelia grisea.</title>
        <authorList>
            <person name="Weaver J.A."/>
            <person name="Alberti F."/>
        </authorList>
    </citation>
    <scope>NUCLEOTIDE SEQUENCE [LARGE SCALE GENOMIC DNA]</scope>
    <source>
        <strain evidence="4">T-177</strain>
    </source>
</reference>
<gene>
    <name evidence="3" type="ORF">HGRIS_011725</name>
</gene>
<protein>
    <recommendedName>
        <fullName evidence="2">AB hydrolase-1 domain-containing protein</fullName>
    </recommendedName>
</protein>
<dbReference type="Pfam" id="PF00561">
    <property type="entry name" value="Abhydrolase_1"/>
    <property type="match status" value="1"/>
</dbReference>
<comment type="caution">
    <text evidence="3">The sequence shown here is derived from an EMBL/GenBank/DDBJ whole genome shotgun (WGS) entry which is preliminary data.</text>
</comment>
<feature type="chain" id="PRO_5046935246" description="AB hydrolase-1 domain-containing protein" evidence="1">
    <location>
        <begin position="19"/>
        <end position="313"/>
    </location>
</feature>
<sequence>MLKLATLVLLILPLLCAACDPVVKNVTSADGTTIYADATGDPGKQSLVFVHGFSFSGVVFDRLFTNKKLSKNFYLVRYDMRGHGRSGKPDSEEAYKSARYAEDFSAVSEAFGLEKPFYVGWSLGASIIADIIANIDPIPIAGAVALSGSPSVSEDILHNIASDLLQTLFPEFVENDNVTLGLQARVDVVETLFKNPSNIPFSLQSEYLGQTVVLTPAVSGRVASRPSDRTKLLAAGDAGTLPLMIIFGDAEKLFVPSAIIDIFKPHFKDLVLETVSGGHASFEDSSARVVTAISSFVSDVLKKQKKRALRFSL</sequence>
<dbReference type="PANTHER" id="PTHR43798:SF33">
    <property type="entry name" value="HYDROLASE, PUTATIVE (AFU_ORTHOLOGUE AFUA_2G14860)-RELATED"/>
    <property type="match status" value="1"/>
</dbReference>
<dbReference type="Proteomes" id="UP001556367">
    <property type="component" value="Unassembled WGS sequence"/>
</dbReference>
<evidence type="ECO:0000256" key="1">
    <source>
        <dbReference type="SAM" id="SignalP"/>
    </source>
</evidence>
<proteinExistence type="predicted"/>
<feature type="signal peptide" evidence="1">
    <location>
        <begin position="1"/>
        <end position="18"/>
    </location>
</feature>
<feature type="domain" description="AB hydrolase-1" evidence="2">
    <location>
        <begin position="47"/>
        <end position="284"/>
    </location>
</feature>
<dbReference type="InterPro" id="IPR029058">
    <property type="entry name" value="AB_hydrolase_fold"/>
</dbReference>